<feature type="chain" id="PRO_5040502455" evidence="2">
    <location>
        <begin position="18"/>
        <end position="877"/>
    </location>
</feature>
<feature type="region of interest" description="Disordered" evidence="1">
    <location>
        <begin position="470"/>
        <end position="490"/>
    </location>
</feature>
<dbReference type="EMBL" id="OV651815">
    <property type="protein sequence ID" value="CAH1108782.1"/>
    <property type="molecule type" value="Genomic_DNA"/>
</dbReference>
<keyword evidence="4" id="KW-1185">Reference proteome</keyword>
<dbReference type="GO" id="GO:0042742">
    <property type="term" value="P:defense response to bacterium"/>
    <property type="evidence" value="ECO:0007669"/>
    <property type="project" value="InterPro"/>
</dbReference>
<feature type="region of interest" description="Disordered" evidence="1">
    <location>
        <begin position="785"/>
        <end position="804"/>
    </location>
</feature>
<feature type="region of interest" description="Disordered" evidence="1">
    <location>
        <begin position="715"/>
        <end position="741"/>
    </location>
</feature>
<evidence type="ECO:0000313" key="3">
    <source>
        <dbReference type="EMBL" id="CAH1108782.1"/>
    </source>
</evidence>
<dbReference type="GO" id="GO:0005576">
    <property type="term" value="C:extracellular region"/>
    <property type="evidence" value="ECO:0007669"/>
    <property type="project" value="InterPro"/>
</dbReference>
<feature type="region of interest" description="Disordered" evidence="1">
    <location>
        <begin position="400"/>
        <end position="426"/>
    </location>
</feature>
<sequence>MKLILATIFTLAVIISAEQVYEPLKFKRSLDHPWAVSPNINRDDNGNVNTGVNVKNKGKDHEFEAGWNKVVKGPNRAKPTWNVGGTFRFKRSPDQPWAVSPHINRDDNGNVNTGVHVKNKGKDHEFEAGWNKVVRGPNKAKPTWNVGGTFRFKRSPDQPWAVSPHINRDDNGNVNTGVQVKNKGKDHEFEAGWNKVVRGPNRAKPTWNVGGTFRFKRSPDQPWAVSPHINRDDNGNVNTGVQVKNKGKDHEFEAGWNKVVRGPNRAKPTWNVGGTFRFKRSPDQPWAISPHINRDDNGNVNSGVSVKNKGKDHEFEAGWNKVVRGPNRAKPTWNVGGTFRFKRSPDQPWAVSPHINRDDTGNVNTGVQIKNKGKDHEFEAGWNKVVRGPNRAKPTWNVGGTFRFKRSPDQPWGVSPHINRDDNGNVNTGVQVKNKGKDHEFQAGWNKVVRGPNRAKPTWNVGGTFRFKRSPDQPWAVSPHINRDDNGNVNTGVQVKNKGKDHEFEAGWNKVVRGPNRAKPTWNVGGTFRFKRSPDQPWAVSPHINRDDNGNVNTGVQVKNKGKDHEFEAGWNKVVRGPNRAKPTWNVGGTFRFKRSPDQPWAISPHINRDDNGNVNSGVSVKNKGKDHEFEAGWNKVVRGPNRAKPTWNVGGTFRFKRSPDQPWAVSPHINRDDTGNVNTGVQIKNKGKDHEFEAGWNKVVRGPNRAKPTWNVGGTFRFKRSPDQPWGVSPHINRDDNGNVNTGVQVKNKGKDHEFQAGWNKVVRGPNRAKPTWNVGGTFRFKRSPDQPWGVSPHINRDDNGNVNTGVQVKNKGKDHEFQAGWNKVVRGPNRAKPTWNVGGTFRFKRSPDQPWEVSPRVNKDNNGNVDTSLETKNKG</sequence>
<accession>A0A9P0D1W3</accession>
<dbReference type="Pfam" id="PF06286">
    <property type="entry name" value="Coleoptericin"/>
    <property type="match status" value="13"/>
</dbReference>
<dbReference type="AlphaFoldDB" id="A0A9P0D1W3"/>
<evidence type="ECO:0000313" key="4">
    <source>
        <dbReference type="Proteomes" id="UP001153636"/>
    </source>
</evidence>
<name>A0A9P0D1W3_9CUCU</name>
<feature type="region of interest" description="Disordered" evidence="1">
    <location>
        <begin position="92"/>
        <end position="111"/>
    </location>
</feature>
<keyword evidence="2" id="KW-0732">Signal</keyword>
<proteinExistence type="predicted"/>
<feature type="region of interest" description="Disordered" evidence="1">
    <location>
        <begin position="137"/>
        <end position="175"/>
    </location>
</feature>
<dbReference type="Proteomes" id="UP001153636">
    <property type="component" value="Chromosome 3"/>
</dbReference>
<protein>
    <submittedName>
        <fullName evidence="3">Uncharacterized protein</fullName>
    </submittedName>
</protein>
<feature type="region of interest" description="Disordered" evidence="1">
    <location>
        <begin position="533"/>
        <end position="553"/>
    </location>
</feature>
<gene>
    <name evidence="3" type="ORF">PSYICH_LOCUS9160</name>
</gene>
<feature type="signal peptide" evidence="2">
    <location>
        <begin position="1"/>
        <end position="17"/>
    </location>
</feature>
<dbReference type="OrthoDB" id="6755415at2759"/>
<evidence type="ECO:0000256" key="2">
    <source>
        <dbReference type="SAM" id="SignalP"/>
    </source>
</evidence>
<feature type="region of interest" description="Disordered" evidence="1">
    <location>
        <begin position="218"/>
        <end position="238"/>
    </location>
</feature>
<evidence type="ECO:0000256" key="1">
    <source>
        <dbReference type="SAM" id="MobiDB-lite"/>
    </source>
</evidence>
<feature type="region of interest" description="Disordered" evidence="1">
    <location>
        <begin position="843"/>
        <end position="877"/>
    </location>
</feature>
<feature type="region of interest" description="Disordered" evidence="1">
    <location>
        <begin position="327"/>
        <end position="364"/>
    </location>
</feature>
<feature type="region of interest" description="Disordered" evidence="1">
    <location>
        <begin position="642"/>
        <end position="679"/>
    </location>
</feature>
<organism evidence="3 4">
    <name type="scientific">Psylliodes chrysocephalus</name>
    <dbReference type="NCBI Taxonomy" id="3402493"/>
    <lineage>
        <taxon>Eukaryota</taxon>
        <taxon>Metazoa</taxon>
        <taxon>Ecdysozoa</taxon>
        <taxon>Arthropoda</taxon>
        <taxon>Hexapoda</taxon>
        <taxon>Insecta</taxon>
        <taxon>Pterygota</taxon>
        <taxon>Neoptera</taxon>
        <taxon>Endopterygota</taxon>
        <taxon>Coleoptera</taxon>
        <taxon>Polyphaga</taxon>
        <taxon>Cucujiformia</taxon>
        <taxon>Chrysomeloidea</taxon>
        <taxon>Chrysomelidae</taxon>
        <taxon>Galerucinae</taxon>
        <taxon>Alticini</taxon>
        <taxon>Psylliodes</taxon>
    </lineage>
</organism>
<reference evidence="3" key="1">
    <citation type="submission" date="2022-01" db="EMBL/GenBank/DDBJ databases">
        <authorList>
            <person name="King R."/>
        </authorList>
    </citation>
    <scope>NUCLEOTIDE SEQUENCE</scope>
</reference>
<dbReference type="InterPro" id="IPR009382">
    <property type="entry name" value="Coleoptericin"/>
</dbReference>